<dbReference type="InterPro" id="IPR011333">
    <property type="entry name" value="SKP1/BTB/POZ_sf"/>
</dbReference>
<dbReference type="PANTHER" id="PTHR22744">
    <property type="entry name" value="HELIX LOOP HELIX PROTEIN 21-RELATED"/>
    <property type="match status" value="1"/>
</dbReference>
<evidence type="ECO:0000313" key="2">
    <source>
        <dbReference type="EMBL" id="KAL3890206.1"/>
    </source>
</evidence>
<reference evidence="2 3" key="1">
    <citation type="submission" date="2024-11" db="EMBL/GenBank/DDBJ databases">
        <title>Chromosome-level genome assembly of the freshwater bivalve Anodonta woodiana.</title>
        <authorList>
            <person name="Chen X."/>
        </authorList>
    </citation>
    <scope>NUCLEOTIDE SEQUENCE [LARGE SCALE GENOMIC DNA]</scope>
    <source>
        <strain evidence="2">MN2024</strain>
        <tissue evidence="2">Gills</tissue>
    </source>
</reference>
<evidence type="ECO:0000313" key="3">
    <source>
        <dbReference type="Proteomes" id="UP001634394"/>
    </source>
</evidence>
<gene>
    <name evidence="2" type="ORF">ACJMK2_002498</name>
</gene>
<name>A0ABD3XXB0_SINWO</name>
<dbReference type="Pfam" id="PF00651">
    <property type="entry name" value="BTB"/>
    <property type="match status" value="1"/>
</dbReference>
<protein>
    <recommendedName>
        <fullName evidence="1">BTB domain-containing protein</fullName>
    </recommendedName>
</protein>
<comment type="caution">
    <text evidence="2">The sequence shown here is derived from an EMBL/GenBank/DDBJ whole genome shotgun (WGS) entry which is preliminary data.</text>
</comment>
<dbReference type="PROSITE" id="PS50097">
    <property type="entry name" value="BTB"/>
    <property type="match status" value="1"/>
</dbReference>
<dbReference type="SUPFAM" id="SSF54695">
    <property type="entry name" value="POZ domain"/>
    <property type="match status" value="1"/>
</dbReference>
<dbReference type="Gene3D" id="3.30.710.10">
    <property type="entry name" value="Potassium Channel Kv1.1, Chain A"/>
    <property type="match status" value="1"/>
</dbReference>
<feature type="domain" description="BTB" evidence="1">
    <location>
        <begin position="21"/>
        <end position="88"/>
    </location>
</feature>
<sequence length="265" mass="31394">MDIPMMARSPLRDFTKKDDFSDVTLIVEDTKLYVHKQYLAEWSPVWRQKFLSDFSEETDTEISLPGKKLEEVTELLHCIYSTQKPISESNVRFLLELAHEYEMSSIKQRCEEYLISNEKSLEILVLAQKFNLKNMYKAGIEFAKTCTLEELEHSPEYRNLKPETLIAIYKDKITMMRNYASDLKQSEKNLTLKTNQLSVEKENMKSVLSHIQNIWETPNKRCYKHVNEDSFDFECQDCNEKISREIRKMCAEGQHVKYYRLNNNV</sequence>
<dbReference type="SMART" id="SM00225">
    <property type="entry name" value="BTB"/>
    <property type="match status" value="1"/>
</dbReference>
<dbReference type="EMBL" id="JBJQND010000001">
    <property type="protein sequence ID" value="KAL3890206.1"/>
    <property type="molecule type" value="Genomic_DNA"/>
</dbReference>
<dbReference type="AlphaFoldDB" id="A0ABD3XXB0"/>
<dbReference type="PANTHER" id="PTHR22744:SF17">
    <property type="entry name" value="BTB DOMAIN-CONTAINING PROTEIN"/>
    <property type="match status" value="1"/>
</dbReference>
<organism evidence="2 3">
    <name type="scientific">Sinanodonta woodiana</name>
    <name type="common">Chinese pond mussel</name>
    <name type="synonym">Anodonta woodiana</name>
    <dbReference type="NCBI Taxonomy" id="1069815"/>
    <lineage>
        <taxon>Eukaryota</taxon>
        <taxon>Metazoa</taxon>
        <taxon>Spiralia</taxon>
        <taxon>Lophotrochozoa</taxon>
        <taxon>Mollusca</taxon>
        <taxon>Bivalvia</taxon>
        <taxon>Autobranchia</taxon>
        <taxon>Heteroconchia</taxon>
        <taxon>Palaeoheterodonta</taxon>
        <taxon>Unionida</taxon>
        <taxon>Unionoidea</taxon>
        <taxon>Unionidae</taxon>
        <taxon>Unioninae</taxon>
        <taxon>Sinanodonta</taxon>
    </lineage>
</organism>
<dbReference type="CDD" id="cd18186">
    <property type="entry name" value="BTB_POZ_ZBTB_KLHL-like"/>
    <property type="match status" value="1"/>
</dbReference>
<accession>A0ABD3XXB0</accession>
<keyword evidence="3" id="KW-1185">Reference proteome</keyword>
<dbReference type="Proteomes" id="UP001634394">
    <property type="component" value="Unassembled WGS sequence"/>
</dbReference>
<dbReference type="InterPro" id="IPR000210">
    <property type="entry name" value="BTB/POZ_dom"/>
</dbReference>
<proteinExistence type="predicted"/>
<evidence type="ECO:0000259" key="1">
    <source>
        <dbReference type="PROSITE" id="PS50097"/>
    </source>
</evidence>